<dbReference type="GO" id="GO:0006783">
    <property type="term" value="P:heme biosynthetic process"/>
    <property type="evidence" value="ECO:0007669"/>
    <property type="project" value="UniProtKB-UniRule"/>
</dbReference>
<dbReference type="Gene3D" id="3.40.50.1400">
    <property type="match status" value="2"/>
</dbReference>
<name>A0A1L7CSQ7_9CORY</name>
<dbReference type="OrthoDB" id="9776380at2"/>
<gene>
    <name evidence="7" type="primary">cpfC</name>
    <name evidence="9" type="ORF">CFRA_05685</name>
</gene>
<keyword evidence="7" id="KW-0963">Cytoplasm</keyword>
<evidence type="ECO:0000313" key="9">
    <source>
        <dbReference type="EMBL" id="APT88818.1"/>
    </source>
</evidence>
<keyword evidence="4 7" id="KW-0456">Lyase</keyword>
<keyword evidence="7" id="KW-0479">Metal-binding</keyword>
<dbReference type="PANTHER" id="PTHR11108">
    <property type="entry name" value="FERROCHELATASE"/>
    <property type="match status" value="1"/>
</dbReference>
<sequence length="352" mass="38874">MNQGFPYDALLVLSFGGPEADEEVIPFLQNVTRGRGIPVERLKVVGEHYYHFGGVSPINRLNKEMIANIEAELDRRGIDVPVYFGNRNWHPFLEDTAERMAADGVRHPLVFATSAWGGYSGARQYDEDIRRARAHLAERGAPELEFTKLRQFFNHPGFIDEMAAGIRDARAKFGADEDARLVFTAHSVPVTDRGQGEGPAESEVYESQVREAARLVAAAAGESEHDLVWQSRSGPPHQPWLEPDVVDFVTGLHEKEGLGAVLNCPVGFISDHMEVVWDLDTELKQACDEMGVHLERSRTAGTTGPFARVVVDLMEEAAGLRDIEVRGDMPAWGVSVDGEPVDAYPRASSRTA</sequence>
<comment type="caution">
    <text evidence="7">Lacks conserved residue(s) required for the propagation of feature annotation.</text>
</comment>
<dbReference type="PANTHER" id="PTHR11108:SF1">
    <property type="entry name" value="FERROCHELATASE, MITOCHONDRIAL"/>
    <property type="match status" value="1"/>
</dbReference>
<keyword evidence="3 7" id="KW-0350">Heme biosynthesis</keyword>
<evidence type="ECO:0000256" key="2">
    <source>
        <dbReference type="ARBA" id="ARBA00023004"/>
    </source>
</evidence>
<reference evidence="9 10" key="1">
    <citation type="submission" date="2014-08" db="EMBL/GenBank/DDBJ databases">
        <title>Complete genome sequence of Corynebacterium frankenforstense ST18(T) (=DSM 45800(T)), isolated from raw cow milk.</title>
        <authorList>
            <person name="Ruckert C."/>
            <person name="Albersmeier A."/>
            <person name="Winkler A."/>
            <person name="Lipski A."/>
            <person name="Kalinowski J."/>
        </authorList>
    </citation>
    <scope>NUCLEOTIDE SEQUENCE [LARGE SCALE GENOMIC DNA]</scope>
    <source>
        <strain evidence="9 10">ST18</strain>
    </source>
</reference>
<dbReference type="GO" id="GO:0004325">
    <property type="term" value="F:ferrochelatase activity"/>
    <property type="evidence" value="ECO:0007669"/>
    <property type="project" value="UniProtKB-UniRule"/>
</dbReference>
<comment type="function">
    <text evidence="7">Involved in coproporphyrin-dependent heme b biosynthesis. Catalyzes the insertion of ferrous iron into coproporphyrin III to form Fe-coproporphyrin III.</text>
</comment>
<keyword evidence="10" id="KW-1185">Reference proteome</keyword>
<dbReference type="SUPFAM" id="SSF53800">
    <property type="entry name" value="Chelatase"/>
    <property type="match status" value="1"/>
</dbReference>
<comment type="catalytic activity">
    <reaction evidence="6">
        <text>Fe-coproporphyrin III + 2 H(+) = coproporphyrin III + Fe(2+)</text>
        <dbReference type="Rhea" id="RHEA:49572"/>
        <dbReference type="ChEBI" id="CHEBI:15378"/>
        <dbReference type="ChEBI" id="CHEBI:29033"/>
        <dbReference type="ChEBI" id="CHEBI:68438"/>
        <dbReference type="ChEBI" id="CHEBI:131725"/>
        <dbReference type="EC" id="4.99.1.9"/>
    </reaction>
    <physiologicalReaction direction="right-to-left" evidence="6">
        <dbReference type="Rhea" id="RHEA:49574"/>
    </physiologicalReaction>
</comment>
<feature type="binding site" evidence="7">
    <location>
        <position position="274"/>
    </location>
    <ligand>
        <name>Fe(2+)</name>
        <dbReference type="ChEBI" id="CHEBI:29033"/>
    </ligand>
</feature>
<feature type="binding site" evidence="7">
    <location>
        <position position="56"/>
    </location>
    <ligand>
        <name>Fe-coproporphyrin III</name>
        <dbReference type="ChEBI" id="CHEBI:68438"/>
    </ligand>
</feature>
<keyword evidence="2 7" id="KW-0408">Iron</keyword>
<evidence type="ECO:0000256" key="1">
    <source>
        <dbReference type="ARBA" id="ARBA00004744"/>
    </source>
</evidence>
<comment type="similarity">
    <text evidence="7 8">Belongs to the ferrochelatase family.</text>
</comment>
<dbReference type="EC" id="4.99.1.9" evidence="7"/>
<dbReference type="STRING" id="1437875.CFRA_05685"/>
<evidence type="ECO:0000256" key="6">
    <source>
        <dbReference type="ARBA" id="ARBA00024536"/>
    </source>
</evidence>
<feature type="binding site" evidence="7">
    <location>
        <position position="186"/>
    </location>
    <ligand>
        <name>Fe(2+)</name>
        <dbReference type="ChEBI" id="CHEBI:29033"/>
    </ligand>
</feature>
<dbReference type="CDD" id="cd00419">
    <property type="entry name" value="Ferrochelatase_C"/>
    <property type="match status" value="1"/>
</dbReference>
<proteinExistence type="inferred from homology"/>
<protein>
    <recommendedName>
        <fullName evidence="7">Coproporphyrin III ferrochelatase</fullName>
        <ecNumber evidence="7">4.99.1.9</ecNumber>
    </recommendedName>
</protein>
<evidence type="ECO:0000256" key="3">
    <source>
        <dbReference type="ARBA" id="ARBA00023133"/>
    </source>
</evidence>
<evidence type="ECO:0000313" key="10">
    <source>
        <dbReference type="Proteomes" id="UP000185434"/>
    </source>
</evidence>
<dbReference type="NCBIfam" id="TIGR00109">
    <property type="entry name" value="hemH"/>
    <property type="match status" value="1"/>
</dbReference>
<dbReference type="Pfam" id="PF00762">
    <property type="entry name" value="Ferrochelatase"/>
    <property type="match status" value="1"/>
</dbReference>
<dbReference type="HAMAP" id="MF_00323">
    <property type="entry name" value="Ferrochelatase"/>
    <property type="match status" value="1"/>
</dbReference>
<dbReference type="GO" id="GO:0046872">
    <property type="term" value="F:metal ion binding"/>
    <property type="evidence" value="ECO:0007669"/>
    <property type="project" value="UniProtKB-KW"/>
</dbReference>
<dbReference type="InterPro" id="IPR033659">
    <property type="entry name" value="Ferrochelatase_N"/>
</dbReference>
<organism evidence="9 10">
    <name type="scientific">Corynebacterium frankenforstense DSM 45800</name>
    <dbReference type="NCBI Taxonomy" id="1437875"/>
    <lineage>
        <taxon>Bacteria</taxon>
        <taxon>Bacillati</taxon>
        <taxon>Actinomycetota</taxon>
        <taxon>Actinomycetes</taxon>
        <taxon>Mycobacteriales</taxon>
        <taxon>Corynebacteriaceae</taxon>
        <taxon>Corynebacterium</taxon>
    </lineage>
</organism>
<dbReference type="AlphaFoldDB" id="A0A1L7CSQ7"/>
<dbReference type="InterPro" id="IPR033644">
    <property type="entry name" value="Ferrochelatase_C"/>
</dbReference>
<dbReference type="EMBL" id="CP009247">
    <property type="protein sequence ID" value="APT88818.1"/>
    <property type="molecule type" value="Genomic_DNA"/>
</dbReference>
<feature type="binding site" evidence="7">
    <location>
        <position position="125"/>
    </location>
    <ligand>
        <name>Fe-coproporphyrin III</name>
        <dbReference type="ChEBI" id="CHEBI:68438"/>
    </ligand>
</feature>
<dbReference type="CDD" id="cd03411">
    <property type="entry name" value="Ferrochelatase_N"/>
    <property type="match status" value="1"/>
</dbReference>
<dbReference type="GO" id="GO:0005737">
    <property type="term" value="C:cytoplasm"/>
    <property type="evidence" value="ECO:0007669"/>
    <property type="project" value="UniProtKB-SubCell"/>
</dbReference>
<dbReference type="UniPathway" id="UPA00252"/>
<dbReference type="InterPro" id="IPR001015">
    <property type="entry name" value="Ferrochelatase"/>
</dbReference>
<accession>A0A1L7CSQ7</accession>
<comment type="subcellular location">
    <subcellularLocation>
        <location evidence="7">Cytoplasm</location>
    </subcellularLocation>
</comment>
<dbReference type="Proteomes" id="UP000185434">
    <property type="component" value="Chromosome"/>
</dbReference>
<dbReference type="RefSeq" id="WP_075663807.1">
    <property type="nucleotide sequence ID" value="NZ_CP009247.1"/>
</dbReference>
<evidence type="ECO:0000256" key="8">
    <source>
        <dbReference type="RuleBase" id="RU004185"/>
    </source>
</evidence>
<comment type="pathway">
    <text evidence="1 7">Porphyrin-containing compound metabolism; protoheme biosynthesis.</text>
</comment>
<keyword evidence="5 7" id="KW-0627">Porphyrin biosynthesis</keyword>
<evidence type="ECO:0000256" key="7">
    <source>
        <dbReference type="HAMAP-Rule" id="MF_00323"/>
    </source>
</evidence>
<evidence type="ECO:0000256" key="5">
    <source>
        <dbReference type="ARBA" id="ARBA00023244"/>
    </source>
</evidence>
<evidence type="ECO:0000256" key="4">
    <source>
        <dbReference type="ARBA" id="ARBA00023239"/>
    </source>
</evidence>
<dbReference type="NCBIfam" id="NF000689">
    <property type="entry name" value="PRK00035.2-1"/>
    <property type="match status" value="1"/>
</dbReference>
<dbReference type="KEGG" id="cfk:CFRA_05685"/>